<evidence type="ECO:0000256" key="5">
    <source>
        <dbReference type="ARBA" id="ARBA00005072"/>
    </source>
</evidence>
<evidence type="ECO:0000313" key="17">
    <source>
        <dbReference type="Proteomes" id="UP001064087"/>
    </source>
</evidence>
<dbReference type="Pfam" id="PF01063">
    <property type="entry name" value="Aminotran_4"/>
    <property type="match status" value="1"/>
</dbReference>
<evidence type="ECO:0000313" key="16">
    <source>
        <dbReference type="EMBL" id="UXX84386.1"/>
    </source>
</evidence>
<evidence type="ECO:0000256" key="14">
    <source>
        <dbReference type="RuleBase" id="RU004106"/>
    </source>
</evidence>
<keyword evidence="9 15" id="KW-0663">Pyridoxal phosphate</keyword>
<dbReference type="EMBL" id="CP106738">
    <property type="protein sequence ID" value="UXX84386.1"/>
    <property type="molecule type" value="Genomic_DNA"/>
</dbReference>
<keyword evidence="16" id="KW-0032">Aminotransferase</keyword>
<evidence type="ECO:0000256" key="6">
    <source>
        <dbReference type="ARBA" id="ARBA00009320"/>
    </source>
</evidence>
<accession>A0ABY6DE00</accession>
<dbReference type="SUPFAM" id="SSF56752">
    <property type="entry name" value="D-aminoacid aminotransferase-like PLP-dependent enzymes"/>
    <property type="match status" value="1"/>
</dbReference>
<dbReference type="PROSITE" id="PS00770">
    <property type="entry name" value="AA_TRANSFER_CLASS_4"/>
    <property type="match status" value="1"/>
</dbReference>
<keyword evidence="10" id="KW-0028">Amino-acid biosynthesis</keyword>
<comment type="pathway">
    <text evidence="4">Amino-acid biosynthesis; L-valine biosynthesis; L-valine from pyruvate: step 4/4.</text>
</comment>
<comment type="cofactor">
    <cofactor evidence="1 15">
        <name>pyridoxal 5'-phosphate</name>
        <dbReference type="ChEBI" id="CHEBI:597326"/>
    </cofactor>
</comment>
<sequence length="216" mass="23843">MEDTLCPPADPGFRLIETMLWTPDEGVRHRARHLRRLERTARALGIMPRDVNAALDALRGEGPQRVRLTVDVKGTVEIAQTMFTPLAPETIWRVAVHTERLRSSDPWLALKTTRRTLYDAARASLPEGTDEWLFLNTGGALCEGTITNVYVAKDGVLRTPPRACGCLPGIGREVLIGQGRAKPGRLDMNDLRAADEVYVGNALRGLIRAELVEMPG</sequence>
<evidence type="ECO:0000256" key="9">
    <source>
        <dbReference type="ARBA" id="ARBA00022898"/>
    </source>
</evidence>
<comment type="similarity">
    <text evidence="6 14">Belongs to the class-IV pyridoxal-phosphate-dependent aminotransferase family.</text>
</comment>
<dbReference type="InterPro" id="IPR036038">
    <property type="entry name" value="Aminotransferase-like"/>
</dbReference>
<dbReference type="InterPro" id="IPR050571">
    <property type="entry name" value="Class-IV_PLP-Dep_Aminotrnsfr"/>
</dbReference>
<comment type="function">
    <text evidence="2">Acts on leucine, isoleucine and valine.</text>
</comment>
<dbReference type="Proteomes" id="UP001064087">
    <property type="component" value="Chromosome"/>
</dbReference>
<reference evidence="16" key="1">
    <citation type="submission" date="2022-10" db="EMBL/GenBank/DDBJ databases">
        <title>Roseovarius pelagicus sp. nov., isolated from Arctic seawater.</title>
        <authorList>
            <person name="Hong Y.W."/>
            <person name="Hwang C.Y."/>
        </authorList>
    </citation>
    <scope>NUCLEOTIDE SEQUENCE</scope>
    <source>
        <strain evidence="16">HL-MP18</strain>
    </source>
</reference>
<comment type="catalytic activity">
    <reaction evidence="12">
        <text>L-isoleucine + 2-oxoglutarate = (S)-3-methyl-2-oxopentanoate + L-glutamate</text>
        <dbReference type="Rhea" id="RHEA:24801"/>
        <dbReference type="ChEBI" id="CHEBI:16810"/>
        <dbReference type="ChEBI" id="CHEBI:29985"/>
        <dbReference type="ChEBI" id="CHEBI:35146"/>
        <dbReference type="ChEBI" id="CHEBI:58045"/>
        <dbReference type="EC" id="2.6.1.42"/>
    </reaction>
</comment>
<evidence type="ECO:0000256" key="11">
    <source>
        <dbReference type="ARBA" id="ARBA00048212"/>
    </source>
</evidence>
<comment type="pathway">
    <text evidence="3">Amino-acid biosynthesis; L-isoleucine biosynthesis; L-isoleucine from 2-oxobutanoate: step 4/4.</text>
</comment>
<dbReference type="GO" id="GO:0008483">
    <property type="term" value="F:transaminase activity"/>
    <property type="evidence" value="ECO:0007669"/>
    <property type="project" value="UniProtKB-KW"/>
</dbReference>
<organism evidence="16 17">
    <name type="scientific">Roseovarius pelagicus</name>
    <dbReference type="NCBI Taxonomy" id="2980108"/>
    <lineage>
        <taxon>Bacteria</taxon>
        <taxon>Pseudomonadati</taxon>
        <taxon>Pseudomonadota</taxon>
        <taxon>Alphaproteobacteria</taxon>
        <taxon>Rhodobacterales</taxon>
        <taxon>Roseobacteraceae</taxon>
        <taxon>Roseovarius</taxon>
    </lineage>
</organism>
<protein>
    <recommendedName>
        <fullName evidence="8">Probable branched-chain-amino-acid aminotransferase</fullName>
        <ecNumber evidence="7">2.6.1.42</ecNumber>
    </recommendedName>
</protein>
<comment type="catalytic activity">
    <reaction evidence="13">
        <text>L-leucine + 2-oxoglutarate = 4-methyl-2-oxopentanoate + L-glutamate</text>
        <dbReference type="Rhea" id="RHEA:18321"/>
        <dbReference type="ChEBI" id="CHEBI:16810"/>
        <dbReference type="ChEBI" id="CHEBI:17865"/>
        <dbReference type="ChEBI" id="CHEBI:29985"/>
        <dbReference type="ChEBI" id="CHEBI:57427"/>
        <dbReference type="EC" id="2.6.1.42"/>
    </reaction>
</comment>
<dbReference type="RefSeq" id="WP_263048685.1">
    <property type="nucleotide sequence ID" value="NZ_CP106738.1"/>
</dbReference>
<evidence type="ECO:0000256" key="2">
    <source>
        <dbReference type="ARBA" id="ARBA00003109"/>
    </source>
</evidence>
<evidence type="ECO:0000256" key="4">
    <source>
        <dbReference type="ARBA" id="ARBA00004931"/>
    </source>
</evidence>
<dbReference type="NCBIfam" id="NF005731">
    <property type="entry name" value="PRK07546.1-5"/>
    <property type="match status" value="1"/>
</dbReference>
<dbReference type="InterPro" id="IPR043132">
    <property type="entry name" value="BCAT-like_C"/>
</dbReference>
<dbReference type="InterPro" id="IPR001544">
    <property type="entry name" value="Aminotrans_IV"/>
</dbReference>
<dbReference type="PANTHER" id="PTHR42743">
    <property type="entry name" value="AMINO-ACID AMINOTRANSFERASE"/>
    <property type="match status" value="1"/>
</dbReference>
<dbReference type="InterPro" id="IPR043131">
    <property type="entry name" value="BCAT-like_N"/>
</dbReference>
<dbReference type="EC" id="2.6.1.42" evidence="7"/>
<evidence type="ECO:0000256" key="1">
    <source>
        <dbReference type="ARBA" id="ARBA00001933"/>
    </source>
</evidence>
<dbReference type="InterPro" id="IPR018300">
    <property type="entry name" value="Aminotrans_IV_CS"/>
</dbReference>
<comment type="catalytic activity">
    <reaction evidence="11">
        <text>L-valine + 2-oxoglutarate = 3-methyl-2-oxobutanoate + L-glutamate</text>
        <dbReference type="Rhea" id="RHEA:24813"/>
        <dbReference type="ChEBI" id="CHEBI:11851"/>
        <dbReference type="ChEBI" id="CHEBI:16810"/>
        <dbReference type="ChEBI" id="CHEBI:29985"/>
        <dbReference type="ChEBI" id="CHEBI:57762"/>
        <dbReference type="EC" id="2.6.1.42"/>
    </reaction>
</comment>
<evidence type="ECO:0000256" key="8">
    <source>
        <dbReference type="ARBA" id="ARBA00014472"/>
    </source>
</evidence>
<gene>
    <name evidence="16" type="ORF">N7U68_07020</name>
</gene>
<dbReference type="Gene3D" id="3.30.470.10">
    <property type="match status" value="1"/>
</dbReference>
<evidence type="ECO:0000256" key="12">
    <source>
        <dbReference type="ARBA" id="ARBA00048798"/>
    </source>
</evidence>
<evidence type="ECO:0000256" key="13">
    <source>
        <dbReference type="ARBA" id="ARBA00049229"/>
    </source>
</evidence>
<keyword evidence="17" id="KW-1185">Reference proteome</keyword>
<evidence type="ECO:0000256" key="7">
    <source>
        <dbReference type="ARBA" id="ARBA00013053"/>
    </source>
</evidence>
<evidence type="ECO:0000256" key="10">
    <source>
        <dbReference type="ARBA" id="ARBA00023304"/>
    </source>
</evidence>
<proteinExistence type="inferred from homology"/>
<keyword evidence="10" id="KW-0100">Branched-chain amino acid biosynthesis</keyword>
<dbReference type="NCBIfam" id="NF005729">
    <property type="entry name" value="PRK07546.1-3"/>
    <property type="match status" value="1"/>
</dbReference>
<comment type="pathway">
    <text evidence="5">Amino-acid biosynthesis; L-leucine biosynthesis; L-leucine from 3-methyl-2-oxobutanoate: step 4/4.</text>
</comment>
<evidence type="ECO:0000256" key="3">
    <source>
        <dbReference type="ARBA" id="ARBA00004824"/>
    </source>
</evidence>
<keyword evidence="16" id="KW-0808">Transferase</keyword>
<evidence type="ECO:0000256" key="15">
    <source>
        <dbReference type="RuleBase" id="RU004516"/>
    </source>
</evidence>
<dbReference type="Gene3D" id="3.20.10.10">
    <property type="entry name" value="D-amino Acid Aminotransferase, subunit A, domain 2"/>
    <property type="match status" value="1"/>
</dbReference>
<name>A0ABY6DE00_9RHOB</name>
<dbReference type="PANTHER" id="PTHR42743:SF11">
    <property type="entry name" value="AMINODEOXYCHORISMATE LYASE"/>
    <property type="match status" value="1"/>
</dbReference>